<feature type="binding site" evidence="3">
    <location>
        <position position="135"/>
    </location>
    <ligand>
        <name>substrate</name>
    </ligand>
</feature>
<evidence type="ECO:0000256" key="4">
    <source>
        <dbReference type="SAM" id="MobiDB-lite"/>
    </source>
</evidence>
<feature type="binding site" evidence="3">
    <location>
        <begin position="42"/>
        <end position="45"/>
    </location>
    <ligand>
        <name>substrate</name>
    </ligand>
</feature>
<feature type="region of interest" description="Disordered" evidence="4">
    <location>
        <begin position="1"/>
        <end position="20"/>
    </location>
</feature>
<keyword evidence="2 3" id="KW-0413">Isomerase</keyword>
<evidence type="ECO:0000256" key="1">
    <source>
        <dbReference type="ARBA" id="ARBA00001713"/>
    </source>
</evidence>
<dbReference type="Gene3D" id="3.40.50.1360">
    <property type="match status" value="1"/>
</dbReference>
<dbReference type="CDD" id="cd01398">
    <property type="entry name" value="RPI_A"/>
    <property type="match status" value="1"/>
</dbReference>
<dbReference type="Proteomes" id="UP000003900">
    <property type="component" value="Unassembled WGS sequence"/>
</dbReference>
<dbReference type="InterPro" id="IPR004788">
    <property type="entry name" value="Ribose5P_isomerase_type_A"/>
</dbReference>
<name>H3SA48_9BACL</name>
<keyword evidence="6" id="KW-1185">Reference proteome</keyword>
<comment type="caution">
    <text evidence="5">The sequence shown here is derived from an EMBL/GenBank/DDBJ whole genome shotgun (WGS) entry which is preliminary data.</text>
</comment>
<evidence type="ECO:0000256" key="2">
    <source>
        <dbReference type="ARBA" id="ARBA00023235"/>
    </source>
</evidence>
<evidence type="ECO:0000313" key="6">
    <source>
        <dbReference type="Proteomes" id="UP000003900"/>
    </source>
</evidence>
<comment type="catalytic activity">
    <reaction evidence="1 3">
        <text>aldehydo-D-ribose 5-phosphate = D-ribulose 5-phosphate</text>
        <dbReference type="Rhea" id="RHEA:14657"/>
        <dbReference type="ChEBI" id="CHEBI:58121"/>
        <dbReference type="ChEBI" id="CHEBI:58273"/>
        <dbReference type="EC" id="5.3.1.6"/>
    </reaction>
</comment>
<evidence type="ECO:0000256" key="3">
    <source>
        <dbReference type="HAMAP-Rule" id="MF_00170"/>
    </source>
</evidence>
<dbReference type="PANTHER" id="PTHR43748:SF3">
    <property type="entry name" value="RIBOSE-5-PHOSPHATE ISOMERASE 3, CHLOROPLASTIC-RELATED"/>
    <property type="match status" value="1"/>
</dbReference>
<dbReference type="AlphaFoldDB" id="H3SA48"/>
<dbReference type="SUPFAM" id="SSF75445">
    <property type="entry name" value="D-ribose-5-phosphate isomerase (RpiA), lid domain"/>
    <property type="match status" value="1"/>
</dbReference>
<dbReference type="GO" id="GO:0009052">
    <property type="term" value="P:pentose-phosphate shunt, non-oxidative branch"/>
    <property type="evidence" value="ECO:0007669"/>
    <property type="project" value="UniProtKB-UniRule"/>
</dbReference>
<dbReference type="NCBIfam" id="TIGR00021">
    <property type="entry name" value="rpiA"/>
    <property type="match status" value="1"/>
</dbReference>
<sequence>MPAASAAGRSGQEGAEAMEAKRGAAEEAVKFIREGMTVGLGTGSTAYWAIHAIGARVAEGLRIQAVATSEATERLARECGIPLLDKLTELDVTIDGADEVDGRLNAIKGGGGALLREKLVAAASRELILIVDDSKCVHRLGAFPLPVEIVPFGAELTMRQIGRLGCRPVLREKEGRPFVTDNGNFIADCAFGRIEQPEELQHGLKRITGVVDHGLFISMASKLIIGHGSGAVSIREREVNDTTKGRET</sequence>
<dbReference type="PANTHER" id="PTHR43748">
    <property type="entry name" value="RIBOSE-5-PHOSPHATE ISOMERASE 3, CHLOROPLASTIC-RELATED"/>
    <property type="match status" value="1"/>
</dbReference>
<protein>
    <recommendedName>
        <fullName evidence="3">Ribose-5-phosphate isomerase A</fullName>
        <ecNumber evidence="3">5.3.1.6</ecNumber>
    </recommendedName>
    <alternativeName>
        <fullName evidence="3">Phosphoriboisomerase A</fullName>
        <shortName evidence="3">PRI</shortName>
    </alternativeName>
</protein>
<reference evidence="5 6" key="1">
    <citation type="journal article" date="2012" name="J. Bacteriol.">
        <title>Genome Sequence of the Pattern-Forming Social Bacterium Paenibacillus dendritiformis C454 Chiral Morphotype.</title>
        <authorList>
            <person name="Sirota-Madi A."/>
            <person name="Olender T."/>
            <person name="Helman Y."/>
            <person name="Brainis I."/>
            <person name="Finkelshtein A."/>
            <person name="Roth D."/>
            <person name="Hagai E."/>
            <person name="Leshkowitz D."/>
            <person name="Brodsky L."/>
            <person name="Galatenko V."/>
            <person name="Nikolaev V."/>
            <person name="Gutnick D.L."/>
            <person name="Lancet D."/>
            <person name="Ben-Jacob E."/>
        </authorList>
    </citation>
    <scope>NUCLEOTIDE SEQUENCE [LARGE SCALE GENOMIC DNA]</scope>
    <source>
        <strain evidence="5 6">C454</strain>
    </source>
</reference>
<proteinExistence type="inferred from homology"/>
<feature type="binding site" evidence="3">
    <location>
        <begin position="108"/>
        <end position="111"/>
    </location>
    <ligand>
        <name>substrate</name>
    </ligand>
</feature>
<comment type="similarity">
    <text evidence="3">Belongs to the ribose 5-phosphate isomerase family.</text>
</comment>
<dbReference type="GO" id="GO:0004751">
    <property type="term" value="F:ribose-5-phosphate isomerase activity"/>
    <property type="evidence" value="ECO:0007669"/>
    <property type="project" value="UniProtKB-UniRule"/>
</dbReference>
<comment type="pathway">
    <text evidence="3">Carbohydrate degradation; pentose phosphate pathway; D-ribose 5-phosphate from D-ribulose 5-phosphate (non-oxidative stage): step 1/1.</text>
</comment>
<comment type="function">
    <text evidence="3">Catalyzes the reversible conversion of ribose-5-phosphate to ribulose 5-phosphate.</text>
</comment>
<organism evidence="5 6">
    <name type="scientific">Paenibacillus dendritiformis C454</name>
    <dbReference type="NCBI Taxonomy" id="1131935"/>
    <lineage>
        <taxon>Bacteria</taxon>
        <taxon>Bacillati</taxon>
        <taxon>Bacillota</taxon>
        <taxon>Bacilli</taxon>
        <taxon>Bacillales</taxon>
        <taxon>Paenibacillaceae</taxon>
        <taxon>Paenibacillus</taxon>
    </lineage>
</organism>
<accession>H3SA48</accession>
<dbReference type="InterPro" id="IPR037171">
    <property type="entry name" value="NagB/RpiA_transferase-like"/>
</dbReference>
<dbReference type="InterPro" id="IPR020672">
    <property type="entry name" value="Ribose5P_isomerase_typA_subgr"/>
</dbReference>
<feature type="binding site" evidence="3">
    <location>
        <begin position="95"/>
        <end position="98"/>
    </location>
    <ligand>
        <name>substrate</name>
    </ligand>
</feature>
<gene>
    <name evidence="3" type="primary">rpiA</name>
    <name evidence="5" type="ORF">PDENDC454_01905</name>
</gene>
<dbReference type="STRING" id="1131935.PDENDC454_01905"/>
<dbReference type="HAMAP" id="MF_00170">
    <property type="entry name" value="Rib_5P_isom_A"/>
    <property type="match status" value="1"/>
</dbReference>
<feature type="active site" description="Proton acceptor" evidence="3">
    <location>
        <position position="117"/>
    </location>
</feature>
<dbReference type="EMBL" id="AHKH01000003">
    <property type="protein sequence ID" value="EHQ64072.1"/>
    <property type="molecule type" value="Genomic_DNA"/>
</dbReference>
<evidence type="ECO:0000313" key="5">
    <source>
        <dbReference type="EMBL" id="EHQ64072.1"/>
    </source>
</evidence>
<dbReference type="InterPro" id="IPR050262">
    <property type="entry name" value="Ribose-5P_isomerase"/>
</dbReference>
<dbReference type="NCBIfam" id="NF001924">
    <property type="entry name" value="PRK00702.1"/>
    <property type="match status" value="1"/>
</dbReference>
<comment type="subunit">
    <text evidence="3">Homodimer.</text>
</comment>
<dbReference type="FunFam" id="3.40.50.1360:FF:000001">
    <property type="entry name" value="Ribose-5-phosphate isomerase A"/>
    <property type="match status" value="1"/>
</dbReference>
<dbReference type="UniPathway" id="UPA00115">
    <property type="reaction ID" value="UER00412"/>
</dbReference>
<dbReference type="EC" id="5.3.1.6" evidence="3"/>
<dbReference type="SUPFAM" id="SSF100950">
    <property type="entry name" value="NagB/RpiA/CoA transferase-like"/>
    <property type="match status" value="1"/>
</dbReference>
<dbReference type="Gene3D" id="3.30.70.260">
    <property type="match status" value="1"/>
</dbReference>
<dbReference type="PATRIC" id="fig|1131935.3.peg.378"/>
<dbReference type="Pfam" id="PF06026">
    <property type="entry name" value="Rib_5-P_isom_A"/>
    <property type="match status" value="1"/>
</dbReference>